<evidence type="ECO:0000313" key="2">
    <source>
        <dbReference type="EMBL" id="JAP13728.1"/>
    </source>
</evidence>
<feature type="chain" id="PRO_5006865647" evidence="1">
    <location>
        <begin position="21"/>
        <end position="68"/>
    </location>
</feature>
<protein>
    <submittedName>
        <fullName evidence="2">Putative ovule protein</fullName>
    </submittedName>
</protein>
<dbReference type="EMBL" id="GEDG01027609">
    <property type="protein sequence ID" value="JAP13728.1"/>
    <property type="molecule type" value="Transcribed_RNA"/>
</dbReference>
<organism evidence="2">
    <name type="scientific">Solanum chacoense</name>
    <name type="common">Chaco potato</name>
    <dbReference type="NCBI Taxonomy" id="4108"/>
    <lineage>
        <taxon>Eukaryota</taxon>
        <taxon>Viridiplantae</taxon>
        <taxon>Streptophyta</taxon>
        <taxon>Embryophyta</taxon>
        <taxon>Tracheophyta</taxon>
        <taxon>Spermatophyta</taxon>
        <taxon>Magnoliopsida</taxon>
        <taxon>eudicotyledons</taxon>
        <taxon>Gunneridae</taxon>
        <taxon>Pentapetalae</taxon>
        <taxon>asterids</taxon>
        <taxon>lamiids</taxon>
        <taxon>Solanales</taxon>
        <taxon>Solanaceae</taxon>
        <taxon>Solanoideae</taxon>
        <taxon>Solaneae</taxon>
        <taxon>Solanum</taxon>
    </lineage>
</organism>
<evidence type="ECO:0000256" key="1">
    <source>
        <dbReference type="SAM" id="SignalP"/>
    </source>
</evidence>
<dbReference type="AlphaFoldDB" id="A0A0V0H1Y7"/>
<keyword evidence="1" id="KW-0732">Signal</keyword>
<feature type="signal peptide" evidence="1">
    <location>
        <begin position="1"/>
        <end position="20"/>
    </location>
</feature>
<sequence>MSKMLHCQCVLTILVLKILTDSFIGFVTQHTPFQLKIPISEIWLGTGYPGINYLGISYPGITYPITMV</sequence>
<name>A0A0V0H1Y7_SOLCH</name>
<accession>A0A0V0H1Y7</accession>
<proteinExistence type="predicted"/>
<reference evidence="2" key="1">
    <citation type="submission" date="2015-12" db="EMBL/GenBank/DDBJ databases">
        <title>Gene expression during late stages of embryo sac development: a critical building block for successful pollen-pistil interactions.</title>
        <authorList>
            <person name="Liu Y."/>
            <person name="Joly V."/>
            <person name="Sabar M."/>
            <person name="Matton D.P."/>
        </authorList>
    </citation>
    <scope>NUCLEOTIDE SEQUENCE</scope>
</reference>